<evidence type="ECO:0000259" key="7">
    <source>
        <dbReference type="PROSITE" id="PS50928"/>
    </source>
</evidence>
<dbReference type="Pfam" id="PF00528">
    <property type="entry name" value="BPD_transp_1"/>
    <property type="match status" value="1"/>
</dbReference>
<dbReference type="InterPro" id="IPR035906">
    <property type="entry name" value="MetI-like_sf"/>
</dbReference>
<reference evidence="8 9" key="1">
    <citation type="submission" date="2022-06" db="EMBL/GenBank/DDBJ databases">
        <title>Mesorhizobium sp. strain RP14 Genome sequencing and assembly.</title>
        <authorList>
            <person name="Kim I."/>
        </authorList>
    </citation>
    <scope>NUCLEOTIDE SEQUENCE [LARGE SCALE GENOMIC DNA]</scope>
    <source>
        <strain evidence="9">RP14(2022)</strain>
    </source>
</reference>
<evidence type="ECO:0000256" key="5">
    <source>
        <dbReference type="ARBA" id="ARBA00023136"/>
    </source>
</evidence>
<keyword evidence="4 6" id="KW-1133">Transmembrane helix</keyword>
<keyword evidence="2 6" id="KW-0813">Transport</keyword>
<evidence type="ECO:0000256" key="2">
    <source>
        <dbReference type="ARBA" id="ARBA00022448"/>
    </source>
</evidence>
<dbReference type="NCBIfam" id="TIGR01097">
    <property type="entry name" value="PhnE"/>
    <property type="match status" value="1"/>
</dbReference>
<evidence type="ECO:0000256" key="3">
    <source>
        <dbReference type="ARBA" id="ARBA00022692"/>
    </source>
</evidence>
<dbReference type="PANTHER" id="PTHR30043">
    <property type="entry name" value="PHOSPHONATES TRANSPORT SYSTEM PERMEASE PROTEIN"/>
    <property type="match status" value="1"/>
</dbReference>
<feature type="transmembrane region" description="Helical" evidence="6">
    <location>
        <begin position="37"/>
        <end position="60"/>
    </location>
</feature>
<evidence type="ECO:0000313" key="9">
    <source>
        <dbReference type="Proteomes" id="UP001205906"/>
    </source>
</evidence>
<evidence type="ECO:0000313" key="8">
    <source>
        <dbReference type="EMBL" id="MCO6048245.1"/>
    </source>
</evidence>
<dbReference type="Gene3D" id="1.10.3720.10">
    <property type="entry name" value="MetI-like"/>
    <property type="match status" value="1"/>
</dbReference>
<comment type="subcellular location">
    <subcellularLocation>
        <location evidence="1 6">Cell membrane</location>
        <topology evidence="1 6">Multi-pass membrane protein</topology>
    </subcellularLocation>
</comment>
<dbReference type="Proteomes" id="UP001205906">
    <property type="component" value="Unassembled WGS sequence"/>
</dbReference>
<organism evidence="8 9">
    <name type="scientific">Mesorhizobium liriopis</name>
    <dbReference type="NCBI Taxonomy" id="2953882"/>
    <lineage>
        <taxon>Bacteria</taxon>
        <taxon>Pseudomonadati</taxon>
        <taxon>Pseudomonadota</taxon>
        <taxon>Alphaproteobacteria</taxon>
        <taxon>Hyphomicrobiales</taxon>
        <taxon>Phyllobacteriaceae</taxon>
        <taxon>Mesorhizobium</taxon>
    </lineage>
</organism>
<dbReference type="InterPro" id="IPR005769">
    <property type="entry name" value="PhnE/PtxC"/>
</dbReference>
<dbReference type="EMBL" id="JAMXQS010000001">
    <property type="protein sequence ID" value="MCO6048245.1"/>
    <property type="molecule type" value="Genomic_DNA"/>
</dbReference>
<dbReference type="InterPro" id="IPR000515">
    <property type="entry name" value="MetI-like"/>
</dbReference>
<keyword evidence="9" id="KW-1185">Reference proteome</keyword>
<name>A0ABT1C1W8_9HYPH</name>
<feature type="transmembrane region" description="Helical" evidence="6">
    <location>
        <begin position="230"/>
        <end position="251"/>
    </location>
</feature>
<gene>
    <name evidence="8" type="primary">phnE</name>
    <name evidence="8" type="ORF">NGM99_00380</name>
</gene>
<accession>A0ABT1C1W8</accession>
<evidence type="ECO:0000256" key="1">
    <source>
        <dbReference type="ARBA" id="ARBA00004651"/>
    </source>
</evidence>
<evidence type="ECO:0000256" key="4">
    <source>
        <dbReference type="ARBA" id="ARBA00022989"/>
    </source>
</evidence>
<dbReference type="SUPFAM" id="SSF161098">
    <property type="entry name" value="MetI-like"/>
    <property type="match status" value="1"/>
</dbReference>
<feature type="domain" description="ABC transmembrane type-1" evidence="7">
    <location>
        <begin position="92"/>
        <end position="275"/>
    </location>
</feature>
<protein>
    <submittedName>
        <fullName evidence="8">Phosphonate ABC transporter, permease protein PhnE</fullName>
    </submittedName>
</protein>
<dbReference type="PANTHER" id="PTHR30043:SF9">
    <property type="entry name" value="PHOSPHONATES TRANSPORT SYSTEM PERMEASE PROTEIN"/>
    <property type="match status" value="1"/>
</dbReference>
<comment type="caution">
    <text evidence="8">The sequence shown here is derived from an EMBL/GenBank/DDBJ whole genome shotgun (WGS) entry which is preliminary data.</text>
</comment>
<feature type="transmembrane region" description="Helical" evidence="6">
    <location>
        <begin position="143"/>
        <end position="166"/>
    </location>
</feature>
<evidence type="ECO:0000256" key="6">
    <source>
        <dbReference type="RuleBase" id="RU363032"/>
    </source>
</evidence>
<sequence>MSIADTTLRERALGDMAGLKSRHPELFTTSTVQRFKFGALIAAFVAFTGFAFVALDFSLARIFGGLHRLGEFAILMLPPNPEGRFTAFFDALVETVAIAFLGTLVAAILAFPVAFLAAKNVIPNIFVRFPVRRGLDVVRSVDTLIWALMWINVVGLGPFAGVLAIACSDFGGLGKLFSEAIEATDRRGAEGVQASGGSRLHQVRFGLLPQVLPVMASQVLYFFESNTRSATIIGIVGAGGVGIYLTELIRVLELKQVAFLILMILVTVAIIDWISTRLRLALIGREAR</sequence>
<proteinExistence type="inferred from homology"/>
<keyword evidence="5 6" id="KW-0472">Membrane</keyword>
<keyword evidence="3 6" id="KW-0812">Transmembrane</keyword>
<dbReference type="PROSITE" id="PS50928">
    <property type="entry name" value="ABC_TM1"/>
    <property type="match status" value="1"/>
</dbReference>
<feature type="transmembrane region" description="Helical" evidence="6">
    <location>
        <begin position="257"/>
        <end position="275"/>
    </location>
</feature>
<feature type="transmembrane region" description="Helical" evidence="6">
    <location>
        <begin position="96"/>
        <end position="122"/>
    </location>
</feature>
<comment type="similarity">
    <text evidence="6">Belongs to the binding-protein-dependent transport system permease family.</text>
</comment>